<dbReference type="Pfam" id="PF13205">
    <property type="entry name" value="Big_5"/>
    <property type="match status" value="1"/>
</dbReference>
<organism evidence="4 5">
    <name type="scientific">Anaerotalea alkaliphila</name>
    <dbReference type="NCBI Taxonomy" id="2662126"/>
    <lineage>
        <taxon>Bacteria</taxon>
        <taxon>Bacillati</taxon>
        <taxon>Bacillota</taxon>
        <taxon>Clostridia</taxon>
        <taxon>Eubacteriales</taxon>
        <taxon>Anaerotalea</taxon>
    </lineage>
</organism>
<dbReference type="SMART" id="SM01359">
    <property type="entry name" value="A2M_N_2"/>
    <property type="match status" value="1"/>
</dbReference>
<evidence type="ECO:0000313" key="5">
    <source>
        <dbReference type="Proteomes" id="UP000461585"/>
    </source>
</evidence>
<keyword evidence="5" id="KW-1185">Reference proteome</keyword>
<evidence type="ECO:0000259" key="2">
    <source>
        <dbReference type="SMART" id="SM01359"/>
    </source>
</evidence>
<feature type="domain" description="Alpha-2-macroglobulin bait region" evidence="2">
    <location>
        <begin position="797"/>
        <end position="941"/>
    </location>
</feature>
<dbReference type="InterPro" id="IPR011625">
    <property type="entry name" value="A2M_N_BRD"/>
</dbReference>
<dbReference type="InterPro" id="IPR001599">
    <property type="entry name" value="Macroglobln_a2"/>
</dbReference>
<feature type="domain" description="Alpha-2-macroglobulin" evidence="3">
    <location>
        <begin position="996"/>
        <end position="1093"/>
    </location>
</feature>
<dbReference type="GO" id="GO:0004866">
    <property type="term" value="F:endopeptidase inhibitor activity"/>
    <property type="evidence" value="ECO:0007669"/>
    <property type="project" value="InterPro"/>
</dbReference>
<sequence length="1618" mass="177547">MLKTTKRKIAFGTGLGVLLLALAGALWQWGPWREEAEPPGGDGQTASRGLLLDVAAMESTEYGVKPDSGYRLLARPGTTLEELQASILLDPAVPFALEPLEKETFGLRLAEPLERNSILKVQVAAEGEEIQGWAFQTEKDFRFSGSHPGDGASQVAVDTGVEVAFTRKLEGAPPPEAFFSIEPYAEGSLSVAGNRIVFVPKANLLPDTLYKVQVRKGYGAEGEVLAGDAAFSFRTAHGDSTAEFQLVKEGPVTYLAPEEAGWIHAYAYGLPEEAVVSLKIHKMEDVEAFTALAGKNLYEVKGILERERLQTQVTQGKTRLVQSGWRQTMELPRSLEEGMYYVMAEVEGRQDGVLLQVTGYNAFGAVDRDELLVWLANGQGLSNVARVSYGDKLLGSTDREGFGKFPATVVEEERARILLDPGQGTPLVLFLQVAPVAEDPAKGYLHTLYTDRTLFLPTDEIRVFGMLVPRSGGRAASATLELQFEGKVLEEKPLSLSPRNTFQSAFSLEDYRNSHADLVLKVGDAEVGRRTLTVAMFEKPTYNLEASLSKELVEMGQTVELEGWMGYYEGTPLGGETVVLDSWQADLGGRPGTRQQMVQSDSTGHFRAVLTPHVETESWWPEYVQVRTRVGALESFYDTKEAGFVLFPRDVQLVVETRKTGEGAMEFGLEVHRWDLGNYAGDPYDFQRLRGGAFSGKAVEVEIVESFYEKVLVGRTYDPIQKKTVETFDYNLVENTVAAYPLTTDGDGKASGTFSQVYKDRGYRLVVRLADSQGRPVREEAYYSQALADGEGMFEYYSLEGDKFQAALGESVSYAVHRNGTRLAATGKEKILAMTWKDGFRESRILQGTELSVTFEESMVPNATIAVVFFDGGRLHHSYDLRRMLGLDIQERRLQLEVEPDKERYTPGETVEVSLTTRDPEGNPIGADVNLSVVDEAFFALAEDGHSLLEEVYSYLHDTGIRGTVLAGGGDEGPHGGAEQGGEGSAARIRENFVHTAFFQTVQTDADGKGTVRFTLPDNLTSFRITANALAMDAGGRVLGEKVKGSIQVGLPFFLDLRVFQEYLVQDDVALTWTTGGTAGFLGDDSLEAPVAYEAALVREGTGEIESHSGSVPFRAYNQLPLGVLEEGKWTLTLTASTGSLSDAVSKEFAVVPSRQHLELVREELLADGMRIPHNGQNVVLDFYNKASEERFQALEGIRSLSRSLRMEEKAAAYMVDLLLGEELEADLFHGVFQGDLYPYLGNQGMFKALPDGEESMEATAWVLAMGFPEAYGENHGEGTGMPSRAQMVQALSQAWQAADRPLEENGAALWALASLGEPVLLETKALLAESDWKKEPVAALFLALGLGEAGDLEKAREVLEAVAGSGRWEQADRRIQALGLALALEARRNGLAEEIYGLLKDGADRTYSTAAARYLYLSTLQGKDPVSRFRYTLEGRTQTLSLGWGKAERLVLDAQEADVVRFEPLEGETMVRIRHVGSAGDLTPTQGLTLTRRYLKDGKPVESVSVGDLVQVELVLEGGQELESEGFRYYGIDEMLPAGLAYVRIQEKTREGVWVWDRIQGKALQLSIGVWDGQDLAVTYEARAVASGNYHGEPAVARTWWDSQTAVSEPGSIRIRE</sequence>
<dbReference type="InterPro" id="IPR051802">
    <property type="entry name" value="YfhM-like"/>
</dbReference>
<dbReference type="PANTHER" id="PTHR40094">
    <property type="entry name" value="ALPHA-2-MACROGLOBULIN HOMOLOG"/>
    <property type="match status" value="1"/>
</dbReference>
<protein>
    <recommendedName>
        <fullName evidence="6">Alpha-2-macroglobulin</fullName>
    </recommendedName>
</protein>
<reference evidence="4 5" key="1">
    <citation type="submission" date="2020-01" db="EMBL/GenBank/DDBJ databases">
        <title>Anaeroalcalibacter tamaniensis gen. nov., sp. nov., moderately halophilic strictly anaerobic fermenter bacterium from mud volcano of Taman peninsula.</title>
        <authorList>
            <person name="Frolova A."/>
            <person name="Merkel A.Y."/>
            <person name="Slobodkin A.I."/>
        </authorList>
    </citation>
    <scope>NUCLEOTIDE SEQUENCE [LARGE SCALE GENOMIC DNA]</scope>
    <source>
        <strain evidence="4 5">F-3ap</strain>
    </source>
</reference>
<name>A0A7X5HTS5_9FIRM</name>
<dbReference type="PANTHER" id="PTHR40094:SF1">
    <property type="entry name" value="UBIQUITIN DOMAIN-CONTAINING PROTEIN"/>
    <property type="match status" value="1"/>
</dbReference>
<evidence type="ECO:0008006" key="6">
    <source>
        <dbReference type="Google" id="ProtNLM"/>
    </source>
</evidence>
<dbReference type="RefSeq" id="WP_162369248.1">
    <property type="nucleotide sequence ID" value="NZ_JAAEEH010000003.1"/>
</dbReference>
<dbReference type="Proteomes" id="UP000461585">
    <property type="component" value="Unassembled WGS sequence"/>
</dbReference>
<keyword evidence="1" id="KW-0732">Signal</keyword>
<accession>A0A7X5HTS5</accession>
<comment type="caution">
    <text evidence="4">The sequence shown here is derived from an EMBL/GenBank/DDBJ whole genome shotgun (WGS) entry which is preliminary data.</text>
</comment>
<dbReference type="InterPro" id="IPR032812">
    <property type="entry name" value="SbsA_Ig"/>
</dbReference>
<dbReference type="Gene3D" id="2.20.130.20">
    <property type="match status" value="1"/>
</dbReference>
<evidence type="ECO:0000259" key="3">
    <source>
        <dbReference type="SMART" id="SM01360"/>
    </source>
</evidence>
<dbReference type="SMART" id="SM01360">
    <property type="entry name" value="A2M"/>
    <property type="match status" value="1"/>
</dbReference>
<evidence type="ECO:0000256" key="1">
    <source>
        <dbReference type="ARBA" id="ARBA00022729"/>
    </source>
</evidence>
<evidence type="ECO:0000313" key="4">
    <source>
        <dbReference type="EMBL" id="NDL66518.1"/>
    </source>
</evidence>
<dbReference type="Pfam" id="PF00207">
    <property type="entry name" value="A2M"/>
    <property type="match status" value="1"/>
</dbReference>
<gene>
    <name evidence="4" type="ORF">GXN74_01985</name>
</gene>
<proteinExistence type="predicted"/>
<dbReference type="EMBL" id="JAAEEH010000003">
    <property type="protein sequence ID" value="NDL66518.1"/>
    <property type="molecule type" value="Genomic_DNA"/>
</dbReference>
<dbReference type="Pfam" id="PF07703">
    <property type="entry name" value="A2M_BRD"/>
    <property type="match status" value="1"/>
</dbReference>